<reference evidence="11" key="1">
    <citation type="submission" date="2015-10" db="EMBL/GenBank/DDBJ databases">
        <authorList>
            <person name="Regsiter A."/>
            <person name="william w."/>
        </authorList>
    </citation>
    <scope>NUCLEOTIDE SEQUENCE</scope>
    <source>
        <strain evidence="11">Montdore</strain>
    </source>
</reference>
<dbReference type="Pfam" id="PF01699">
    <property type="entry name" value="Na_Ca_ex"/>
    <property type="match status" value="2"/>
</dbReference>
<proteinExistence type="inferred from homology"/>
<feature type="transmembrane region" description="Helical" evidence="9">
    <location>
        <begin position="245"/>
        <end position="268"/>
    </location>
</feature>
<evidence type="ECO:0000256" key="6">
    <source>
        <dbReference type="ARBA" id="ARBA00023065"/>
    </source>
</evidence>
<evidence type="ECO:0000256" key="4">
    <source>
        <dbReference type="ARBA" id="ARBA00022692"/>
    </source>
</evidence>
<organism evidence="11 12">
    <name type="scientific">Tuber aestivum</name>
    <name type="common">summer truffle</name>
    <dbReference type="NCBI Taxonomy" id="59557"/>
    <lineage>
        <taxon>Eukaryota</taxon>
        <taxon>Fungi</taxon>
        <taxon>Dikarya</taxon>
        <taxon>Ascomycota</taxon>
        <taxon>Pezizomycotina</taxon>
        <taxon>Pezizomycetes</taxon>
        <taxon>Pezizales</taxon>
        <taxon>Tuberaceae</taxon>
        <taxon>Tuber</taxon>
    </lineage>
</organism>
<feature type="transmembrane region" description="Helical" evidence="9">
    <location>
        <begin position="209"/>
        <end position="233"/>
    </location>
</feature>
<accession>A0A292PV50</accession>
<feature type="domain" description="Sodium/calcium exchanger membrane region" evidence="10">
    <location>
        <begin position="149"/>
        <end position="300"/>
    </location>
</feature>
<dbReference type="GO" id="GO:0006874">
    <property type="term" value="P:intracellular calcium ion homeostasis"/>
    <property type="evidence" value="ECO:0007669"/>
    <property type="project" value="TreeGrafter"/>
</dbReference>
<dbReference type="GO" id="GO:0012505">
    <property type="term" value="C:endomembrane system"/>
    <property type="evidence" value="ECO:0007669"/>
    <property type="project" value="UniProtKB-SubCell"/>
</dbReference>
<evidence type="ECO:0000256" key="8">
    <source>
        <dbReference type="SAM" id="MobiDB-lite"/>
    </source>
</evidence>
<dbReference type="Proteomes" id="UP001412239">
    <property type="component" value="Unassembled WGS sequence"/>
</dbReference>
<keyword evidence="6" id="KW-0406">Ion transport</keyword>
<evidence type="ECO:0000256" key="5">
    <source>
        <dbReference type="ARBA" id="ARBA00022989"/>
    </source>
</evidence>
<feature type="transmembrane region" description="Helical" evidence="9">
    <location>
        <begin position="494"/>
        <end position="510"/>
    </location>
</feature>
<evidence type="ECO:0000256" key="2">
    <source>
        <dbReference type="ARBA" id="ARBA00008170"/>
    </source>
</evidence>
<evidence type="ECO:0000313" key="12">
    <source>
        <dbReference type="Proteomes" id="UP001412239"/>
    </source>
</evidence>
<dbReference type="InterPro" id="IPR044880">
    <property type="entry name" value="NCX_ion-bd_dom_sf"/>
</dbReference>
<feature type="transmembrane region" description="Helical" evidence="9">
    <location>
        <begin position="150"/>
        <end position="168"/>
    </location>
</feature>
<keyword evidence="7 9" id="KW-0472">Membrane</keyword>
<dbReference type="GO" id="GO:0015369">
    <property type="term" value="F:calcium:proton antiporter activity"/>
    <property type="evidence" value="ECO:0007669"/>
    <property type="project" value="TreeGrafter"/>
</dbReference>
<dbReference type="FunFam" id="1.20.1420.30:FF:000011">
    <property type="entry name" value="Vacuolar calcium ion transporter"/>
    <property type="match status" value="1"/>
</dbReference>
<comment type="subcellular location">
    <subcellularLocation>
        <location evidence="1">Endomembrane system</location>
        <topology evidence="1">Multi-pass membrane protein</topology>
    </subcellularLocation>
</comment>
<name>A0A292PV50_9PEZI</name>
<feature type="domain" description="Sodium/calcium exchanger membrane region" evidence="10">
    <location>
        <begin position="363"/>
        <end position="505"/>
    </location>
</feature>
<keyword evidence="12" id="KW-1185">Reference proteome</keyword>
<dbReference type="PANTHER" id="PTHR31503">
    <property type="entry name" value="VACUOLAR CALCIUM ION TRANSPORTER"/>
    <property type="match status" value="1"/>
</dbReference>
<feature type="transmembrane region" description="Helical" evidence="9">
    <location>
        <begin position="388"/>
        <end position="408"/>
    </location>
</feature>
<keyword evidence="3" id="KW-0813">Transport</keyword>
<evidence type="ECO:0000256" key="7">
    <source>
        <dbReference type="ARBA" id="ARBA00023136"/>
    </source>
</evidence>
<dbReference type="EMBL" id="LN891042">
    <property type="protein sequence ID" value="CUS10671.1"/>
    <property type="molecule type" value="Genomic_DNA"/>
</dbReference>
<feature type="transmembrane region" description="Helical" evidence="9">
    <location>
        <begin position="280"/>
        <end position="298"/>
    </location>
</feature>
<comment type="similarity">
    <text evidence="2">Belongs to the Ca(2+):cation antiporter (CaCA) (TC 2.A.19) family.</text>
</comment>
<evidence type="ECO:0000256" key="3">
    <source>
        <dbReference type="ARBA" id="ARBA00022448"/>
    </source>
</evidence>
<sequence length="520" mass="56076">MHRLNRAASSVADTEGLNPFCRLRQHRRRKALSRLRSRYSSQDATVDRPSEGREKIATARSPPTAEESFGSQATTVHEGPNRVDTITLEEGQPQLANPQRMSNYSEKERKEGKTIWGQFRAAVFNSWINVFLVFAPVGIATHYAGVDPTIVFVMNFIAIIPLAALLAYGTEEIALYCGDVLGGLLNASFGNAVELIISILALVKGEIVIVQTSLIGSILSNLLLVLGFAFIAGGYNRIEQNFNTTVAQTASSLLALSVGSLVVPTAFHMAGPSDKGITELSRGTAVILLLVYASYLLFQLKTHTDIYNEPSEKSPKRNHVEPIGKSLVSASANVSHAVVMGKPRPDHPVEEEKEEPSLTLWAAVILLAASTALVAICAECLVDSIDHLVTSAGISRVFVGLILLPIVGNAAEHATAVTVAVKDKMDLSIGVAVGSSMQIALLVIPFIVVLGWIIGEDDMTLYFDGFQVMILFVSVLLVNYLIQDGKSNYLEGNLLVALYVIVGLASFFYPEEGPLAQVSK</sequence>
<feature type="region of interest" description="Disordered" evidence="8">
    <location>
        <begin position="32"/>
        <end position="77"/>
    </location>
</feature>
<evidence type="ECO:0000256" key="9">
    <source>
        <dbReference type="SAM" id="Phobius"/>
    </source>
</evidence>
<evidence type="ECO:0000313" key="11">
    <source>
        <dbReference type="EMBL" id="CUS10671.1"/>
    </source>
</evidence>
<protein>
    <recommendedName>
        <fullName evidence="10">Sodium/calcium exchanger membrane region domain-containing protein</fullName>
    </recommendedName>
</protein>
<dbReference type="InterPro" id="IPR004837">
    <property type="entry name" value="NaCa_Exmemb"/>
</dbReference>
<keyword evidence="4 9" id="KW-0812">Transmembrane</keyword>
<dbReference type="GO" id="GO:0000329">
    <property type="term" value="C:fungal-type vacuole membrane"/>
    <property type="evidence" value="ECO:0007669"/>
    <property type="project" value="TreeGrafter"/>
</dbReference>
<evidence type="ECO:0000256" key="1">
    <source>
        <dbReference type="ARBA" id="ARBA00004127"/>
    </source>
</evidence>
<gene>
    <name evidence="11" type="ORF">GSTUAT00005287001</name>
</gene>
<dbReference type="AlphaFoldDB" id="A0A292PV50"/>
<feature type="transmembrane region" description="Helical" evidence="9">
    <location>
        <begin position="358"/>
        <end position="376"/>
    </location>
</feature>
<dbReference type="PANTHER" id="PTHR31503:SF20">
    <property type="entry name" value="CA(2+)_H(+) EXCHANGER, PUTATIVE (EUROFUNG)-RELATED"/>
    <property type="match status" value="1"/>
</dbReference>
<evidence type="ECO:0000259" key="10">
    <source>
        <dbReference type="Pfam" id="PF01699"/>
    </source>
</evidence>
<feature type="transmembrane region" description="Helical" evidence="9">
    <location>
        <begin position="429"/>
        <end position="455"/>
    </location>
</feature>
<feature type="compositionally biased region" description="Basic and acidic residues" evidence="8">
    <location>
        <begin position="45"/>
        <end position="57"/>
    </location>
</feature>
<dbReference type="InterPro" id="IPR004713">
    <property type="entry name" value="CaH_exchang"/>
</dbReference>
<feature type="transmembrane region" description="Helical" evidence="9">
    <location>
        <begin position="119"/>
        <end position="144"/>
    </location>
</feature>
<dbReference type="Gene3D" id="1.20.1420.30">
    <property type="entry name" value="NCX, central ion-binding region"/>
    <property type="match status" value="2"/>
</dbReference>
<keyword evidence="5 9" id="KW-1133">Transmembrane helix</keyword>
<feature type="transmembrane region" description="Helical" evidence="9">
    <location>
        <begin position="180"/>
        <end position="203"/>
    </location>
</feature>
<feature type="transmembrane region" description="Helical" evidence="9">
    <location>
        <begin position="461"/>
        <end position="482"/>
    </location>
</feature>